<comment type="caution">
    <text evidence="1">The sequence shown here is derived from an EMBL/GenBank/DDBJ whole genome shotgun (WGS) entry which is preliminary data.</text>
</comment>
<evidence type="ECO:0000313" key="2">
    <source>
        <dbReference type="Proteomes" id="UP001497535"/>
    </source>
</evidence>
<evidence type="ECO:0000313" key="1">
    <source>
        <dbReference type="EMBL" id="CAK5087150.1"/>
    </source>
</evidence>
<name>A0ACB1A6U4_MELEN</name>
<protein>
    <submittedName>
        <fullName evidence="1">Uncharacterized protein</fullName>
    </submittedName>
</protein>
<gene>
    <name evidence="1" type="ORF">MENTE1834_LOCUS34679</name>
</gene>
<accession>A0ACB1A6U4</accession>
<reference evidence="1" key="1">
    <citation type="submission" date="2023-11" db="EMBL/GenBank/DDBJ databases">
        <authorList>
            <person name="Poullet M."/>
        </authorList>
    </citation>
    <scope>NUCLEOTIDE SEQUENCE</scope>
    <source>
        <strain evidence="1">E1834</strain>
    </source>
</reference>
<sequence length="225" mass="26387">MKHTKKMIMVPESEYLTLLNMIKGNSDFMQTEKARTDAKIMETLEDPKISEETRAKKYNLLYKKRQQLKQEIENRPQKVILQEKNNDSPDVIPYLESSKPIMPAIHENSQKEVHELNDSDSEPKRRYYSRRVSPFKGIISKKFANDLEGYVRENKEKFLIHDDGTFDTNVRGRTIKESNFSHVLDYITGERPSITKGFSFLFARISKDPLVKEMIRATREGIINR</sequence>
<organism evidence="1 2">
    <name type="scientific">Meloidogyne enterolobii</name>
    <name type="common">Root-knot nematode worm</name>
    <name type="synonym">Meloidogyne mayaguensis</name>
    <dbReference type="NCBI Taxonomy" id="390850"/>
    <lineage>
        <taxon>Eukaryota</taxon>
        <taxon>Metazoa</taxon>
        <taxon>Ecdysozoa</taxon>
        <taxon>Nematoda</taxon>
        <taxon>Chromadorea</taxon>
        <taxon>Rhabditida</taxon>
        <taxon>Tylenchina</taxon>
        <taxon>Tylenchomorpha</taxon>
        <taxon>Tylenchoidea</taxon>
        <taxon>Meloidogynidae</taxon>
        <taxon>Meloidogyninae</taxon>
        <taxon>Meloidogyne</taxon>
    </lineage>
</organism>
<dbReference type="EMBL" id="CAVMJV010000063">
    <property type="protein sequence ID" value="CAK5087150.1"/>
    <property type="molecule type" value="Genomic_DNA"/>
</dbReference>
<proteinExistence type="predicted"/>
<keyword evidence="2" id="KW-1185">Reference proteome</keyword>
<dbReference type="Proteomes" id="UP001497535">
    <property type="component" value="Unassembled WGS sequence"/>
</dbReference>